<name>A0AAU7DC85_9BACT</name>
<dbReference type="RefSeq" id="WP_348260901.1">
    <property type="nucleotide sequence ID" value="NZ_CP121196.1"/>
</dbReference>
<accession>A0AAU7DC85</accession>
<feature type="transmembrane region" description="Helical" evidence="1">
    <location>
        <begin position="7"/>
        <end position="24"/>
    </location>
</feature>
<dbReference type="Pfam" id="PF07843">
    <property type="entry name" value="DUF1634"/>
    <property type="match status" value="1"/>
</dbReference>
<organism evidence="2">
    <name type="scientific">Telmatobacter sp. DSM 110680</name>
    <dbReference type="NCBI Taxonomy" id="3036704"/>
    <lineage>
        <taxon>Bacteria</taxon>
        <taxon>Pseudomonadati</taxon>
        <taxon>Acidobacteriota</taxon>
        <taxon>Terriglobia</taxon>
        <taxon>Terriglobales</taxon>
        <taxon>Acidobacteriaceae</taxon>
        <taxon>Telmatobacter</taxon>
    </lineage>
</organism>
<dbReference type="InterPro" id="IPR012861">
    <property type="entry name" value="DUF1634"/>
</dbReference>
<reference evidence="2" key="1">
    <citation type="submission" date="2023-03" db="EMBL/GenBank/DDBJ databases">
        <title>Edaphobacter sp.</title>
        <authorList>
            <person name="Huber K.J."/>
            <person name="Papendorf J."/>
            <person name="Pilke C."/>
            <person name="Bunk B."/>
            <person name="Sproeer C."/>
            <person name="Pester M."/>
        </authorList>
    </citation>
    <scope>NUCLEOTIDE SEQUENCE</scope>
    <source>
        <strain evidence="2">DSM 110680</strain>
    </source>
</reference>
<feature type="transmembrane region" description="Helical" evidence="1">
    <location>
        <begin position="62"/>
        <end position="85"/>
    </location>
</feature>
<keyword evidence="1" id="KW-0812">Transmembrane</keyword>
<feature type="transmembrane region" description="Helical" evidence="1">
    <location>
        <begin position="92"/>
        <end position="109"/>
    </location>
</feature>
<keyword evidence="1" id="KW-0472">Membrane</keyword>
<evidence type="ECO:0000256" key="1">
    <source>
        <dbReference type="SAM" id="Phobius"/>
    </source>
</evidence>
<dbReference type="AlphaFoldDB" id="A0AAU7DC85"/>
<evidence type="ECO:0000313" key="2">
    <source>
        <dbReference type="EMBL" id="XBH15667.1"/>
    </source>
</evidence>
<dbReference type="EMBL" id="CP121196">
    <property type="protein sequence ID" value="XBH15667.1"/>
    <property type="molecule type" value="Genomic_DNA"/>
</dbReference>
<sequence length="112" mass="11940">MGRLLQVGVLLASFVMLIGGLFYVKAHHGSIPDYRVFNSEPQALRHVDGVINGVAAGDPAAIIQLAVLLLIATPVARVVFALIAFGIERDKLYVGVSAIVLAVLLFGFLRSQ</sequence>
<keyword evidence="1" id="KW-1133">Transmembrane helix</keyword>
<gene>
    <name evidence="2" type="ORF">P8935_13920</name>
</gene>
<protein>
    <submittedName>
        <fullName evidence="2">DUF1634 domain-containing protein</fullName>
    </submittedName>
</protein>
<proteinExistence type="predicted"/>